<dbReference type="GO" id="GO:0035999">
    <property type="term" value="P:tetrahydrofolate interconversion"/>
    <property type="evidence" value="ECO:0007669"/>
    <property type="project" value="TreeGrafter"/>
</dbReference>
<dbReference type="SUPFAM" id="SSF100950">
    <property type="entry name" value="NagB/RpiA/CoA transferase-like"/>
    <property type="match status" value="1"/>
</dbReference>
<dbReference type="OrthoDB" id="2015992at2759"/>
<dbReference type="AlphaFoldDB" id="A0A7E5WI03"/>
<dbReference type="FunCoup" id="A0A7E5WI03">
    <property type="interactions" value="498"/>
</dbReference>
<dbReference type="GO" id="GO:0009396">
    <property type="term" value="P:folic acid-containing compound biosynthetic process"/>
    <property type="evidence" value="ECO:0007669"/>
    <property type="project" value="TreeGrafter"/>
</dbReference>
<keyword evidence="3 6" id="KW-0067">ATP-binding</keyword>
<dbReference type="RefSeq" id="XP_026740395.1">
    <property type="nucleotide sequence ID" value="XM_026884594.1"/>
</dbReference>
<organism evidence="7 8">
    <name type="scientific">Trichoplusia ni</name>
    <name type="common">Cabbage looper</name>
    <dbReference type="NCBI Taxonomy" id="7111"/>
    <lineage>
        <taxon>Eukaryota</taxon>
        <taxon>Metazoa</taxon>
        <taxon>Ecdysozoa</taxon>
        <taxon>Arthropoda</taxon>
        <taxon>Hexapoda</taxon>
        <taxon>Insecta</taxon>
        <taxon>Pterygota</taxon>
        <taxon>Neoptera</taxon>
        <taxon>Endopterygota</taxon>
        <taxon>Lepidoptera</taxon>
        <taxon>Glossata</taxon>
        <taxon>Ditrysia</taxon>
        <taxon>Noctuoidea</taxon>
        <taxon>Noctuidae</taxon>
        <taxon>Plusiinae</taxon>
        <taxon>Trichoplusia</taxon>
    </lineage>
</organism>
<evidence type="ECO:0000256" key="4">
    <source>
        <dbReference type="ARBA" id="ARBA00036539"/>
    </source>
</evidence>
<gene>
    <name evidence="8" type="primary">LOC113502862</name>
</gene>
<reference evidence="8" key="1">
    <citation type="submission" date="2025-08" db="UniProtKB">
        <authorList>
            <consortium name="RefSeq"/>
        </authorList>
    </citation>
    <scope>IDENTIFICATION</scope>
</reference>
<keyword evidence="6" id="KW-0460">Magnesium</keyword>
<dbReference type="PANTHER" id="PTHR23407:SF1">
    <property type="entry name" value="5-FORMYLTETRAHYDROFOLATE CYCLO-LIGASE"/>
    <property type="match status" value="1"/>
</dbReference>
<comment type="cofactor">
    <cofactor evidence="6">
        <name>Mg(2+)</name>
        <dbReference type="ChEBI" id="CHEBI:18420"/>
    </cofactor>
</comment>
<accession>A0A7E5WI03</accession>
<dbReference type="PANTHER" id="PTHR23407">
    <property type="entry name" value="ATPASE INHIBITOR/5-FORMYLTETRAHYDROFOLATE CYCLO-LIGASE"/>
    <property type="match status" value="1"/>
</dbReference>
<dbReference type="InterPro" id="IPR002698">
    <property type="entry name" value="FTHF_cligase"/>
</dbReference>
<evidence type="ECO:0000256" key="2">
    <source>
        <dbReference type="ARBA" id="ARBA00022741"/>
    </source>
</evidence>
<comment type="similarity">
    <text evidence="1 6">Belongs to the 5-formyltetrahydrofolate cyclo-ligase family.</text>
</comment>
<sequence length="239" mass="26768">MSHVFDKNSLLWLTLLVYCYQYKSGYISLCYTLVVKLSSYWTTMAKIAPNPAKALLRSEIAARIAALTTEEKKRQSQIVFDKVINHPFYKFANRIALYMSTDQEIDTAPIIRHIKARGAAAFVPQYAGGRMRMLRLEAEDEKNMSITKHGIAQHGKDQAREDALETGGLDLVIAPGVAFSNNGDRCGHGGGYYDKFIEHLRSKSPESKIVAIAFSCQVVDEVPTNEQDQKVDALIYANE</sequence>
<dbReference type="Gene3D" id="3.40.50.10420">
    <property type="entry name" value="NagB/RpiA/CoA transferase-like"/>
    <property type="match status" value="1"/>
</dbReference>
<evidence type="ECO:0000256" key="3">
    <source>
        <dbReference type="ARBA" id="ARBA00022840"/>
    </source>
</evidence>
<proteinExistence type="inferred from homology"/>
<dbReference type="KEGG" id="tnl:113502862"/>
<dbReference type="CTD" id="10588"/>
<evidence type="ECO:0000256" key="5">
    <source>
        <dbReference type="ARBA" id="ARBA00038966"/>
    </source>
</evidence>
<evidence type="ECO:0000256" key="1">
    <source>
        <dbReference type="ARBA" id="ARBA00010638"/>
    </source>
</evidence>
<dbReference type="InParanoid" id="A0A7E5WI03"/>
<comment type="catalytic activity">
    <reaction evidence="4 6">
        <text>(6S)-5-formyl-5,6,7,8-tetrahydrofolate + ATP = (6R)-5,10-methenyltetrahydrofolate + ADP + phosphate</text>
        <dbReference type="Rhea" id="RHEA:10488"/>
        <dbReference type="ChEBI" id="CHEBI:30616"/>
        <dbReference type="ChEBI" id="CHEBI:43474"/>
        <dbReference type="ChEBI" id="CHEBI:57455"/>
        <dbReference type="ChEBI" id="CHEBI:57457"/>
        <dbReference type="ChEBI" id="CHEBI:456216"/>
        <dbReference type="EC" id="6.3.3.2"/>
    </reaction>
</comment>
<dbReference type="GeneID" id="113502862"/>
<keyword evidence="2 6" id="KW-0547">Nucleotide-binding</keyword>
<dbReference type="NCBIfam" id="TIGR02727">
    <property type="entry name" value="MTHFS_bact"/>
    <property type="match status" value="1"/>
</dbReference>
<dbReference type="EC" id="6.3.3.2" evidence="5 6"/>
<dbReference type="InterPro" id="IPR024185">
    <property type="entry name" value="FTHF_cligase-like_sf"/>
</dbReference>
<dbReference type="InterPro" id="IPR037171">
    <property type="entry name" value="NagB/RpiA_transferase-like"/>
</dbReference>
<dbReference type="GO" id="GO:0030272">
    <property type="term" value="F:5-formyltetrahydrofolate cyclo-ligase activity"/>
    <property type="evidence" value="ECO:0007669"/>
    <property type="project" value="UniProtKB-EC"/>
</dbReference>
<dbReference type="GO" id="GO:0005524">
    <property type="term" value="F:ATP binding"/>
    <property type="evidence" value="ECO:0007669"/>
    <property type="project" value="UniProtKB-KW"/>
</dbReference>
<evidence type="ECO:0000313" key="8">
    <source>
        <dbReference type="RefSeq" id="XP_026740395.1"/>
    </source>
</evidence>
<dbReference type="Pfam" id="PF01812">
    <property type="entry name" value="5-FTHF_cyc-lig"/>
    <property type="match status" value="1"/>
</dbReference>
<name>A0A7E5WI03_TRINI</name>
<protein>
    <recommendedName>
        <fullName evidence="5 6">5-formyltetrahydrofolate cyclo-ligase</fullName>
        <ecNumber evidence="5 6">6.3.3.2</ecNumber>
    </recommendedName>
</protein>
<keyword evidence="6" id="KW-0479">Metal-binding</keyword>
<keyword evidence="7" id="KW-1185">Reference proteome</keyword>
<dbReference type="GO" id="GO:0005739">
    <property type="term" value="C:mitochondrion"/>
    <property type="evidence" value="ECO:0007669"/>
    <property type="project" value="TreeGrafter"/>
</dbReference>
<evidence type="ECO:0000256" key="6">
    <source>
        <dbReference type="RuleBase" id="RU361279"/>
    </source>
</evidence>
<dbReference type="GO" id="GO:0046872">
    <property type="term" value="F:metal ion binding"/>
    <property type="evidence" value="ECO:0007669"/>
    <property type="project" value="UniProtKB-KW"/>
</dbReference>
<dbReference type="Proteomes" id="UP000322000">
    <property type="component" value="Chromosome 2"/>
</dbReference>
<evidence type="ECO:0000313" key="7">
    <source>
        <dbReference type="Proteomes" id="UP000322000"/>
    </source>
</evidence>